<protein>
    <submittedName>
        <fullName evidence="2">Cold shock protein-like</fullName>
    </submittedName>
</protein>
<dbReference type="EMBL" id="EF134113">
    <property type="protein sequence ID" value="ABV22227.1"/>
    <property type="molecule type" value="mRNA"/>
</dbReference>
<reference evidence="2" key="1">
    <citation type="journal article" date="2007" name="Proc. Natl. Acad. Sci. U.S.A.">
        <title>Spliced leader RNA trans-splicing in dinoflagellates.</title>
        <authorList>
            <person name="Zhang H."/>
            <person name="Hou Y."/>
            <person name="Miranda L."/>
            <person name="Campbell D.A."/>
            <person name="Sturm N.R."/>
            <person name="Gaasterland T."/>
            <person name="Lin S."/>
        </authorList>
    </citation>
    <scope>NUCLEOTIDE SEQUENCE</scope>
    <source>
        <strain evidence="2">CCMP1975</strain>
    </source>
</reference>
<evidence type="ECO:0000313" key="2">
    <source>
        <dbReference type="EMBL" id="ABV22226.1"/>
    </source>
</evidence>
<dbReference type="PANTHER" id="PTHR46565">
    <property type="entry name" value="COLD SHOCK DOMAIN PROTEIN 2"/>
    <property type="match status" value="1"/>
</dbReference>
<dbReference type="GO" id="GO:0003676">
    <property type="term" value="F:nucleic acid binding"/>
    <property type="evidence" value="ECO:0007669"/>
    <property type="project" value="InterPro"/>
</dbReference>
<dbReference type="EMBL" id="EF134112">
    <property type="protein sequence ID" value="ABV22226.1"/>
    <property type="molecule type" value="mRNA"/>
</dbReference>
<dbReference type="InterPro" id="IPR002059">
    <property type="entry name" value="CSP_DNA-bd"/>
</dbReference>
<name>A7YXU7_KARVE</name>
<feature type="domain" description="CSD" evidence="1">
    <location>
        <begin position="3"/>
        <end position="64"/>
    </location>
</feature>
<dbReference type="Pfam" id="PF00313">
    <property type="entry name" value="CSD"/>
    <property type="match status" value="2"/>
</dbReference>
<dbReference type="Gene3D" id="2.40.50.140">
    <property type="entry name" value="Nucleic acid-binding proteins"/>
    <property type="match status" value="2"/>
</dbReference>
<dbReference type="AlphaFoldDB" id="A7YXU7"/>
<organism evidence="2">
    <name type="scientific">Karlodinium veneficum</name>
    <name type="common">Dinoflagellate</name>
    <name type="synonym">Karlodinium micrum</name>
    <dbReference type="NCBI Taxonomy" id="407301"/>
    <lineage>
        <taxon>Eukaryota</taxon>
        <taxon>Sar</taxon>
        <taxon>Alveolata</taxon>
        <taxon>Dinophyceae</taxon>
        <taxon>Gymnodiniales</taxon>
        <taxon>Kareniaceae</taxon>
        <taxon>Karlodinium</taxon>
    </lineage>
</organism>
<feature type="domain" description="CSD" evidence="1">
    <location>
        <begin position="72"/>
        <end position="138"/>
    </location>
</feature>
<proteinExistence type="evidence at transcript level"/>
<sequence>MATRVGTVKSYNVHKGWGFVECNGTDVFLMHKELGGKVVSPGDKLKLTITTGEKGKPQASNVSVISSAGEEKYKGRIKSFVQQKGYGFITCDALQGQDIFFMKSDVSERALPILSANQDCTFTLHLGDRGPQAKDITLVGAAGNAVKEAMSGGGGMMTVPFGGGSQGSGGVPMVPLPDVMKLVAMLQGGGGGGMNHLPVQKHMFQKKKWN</sequence>
<dbReference type="SMART" id="SM00357">
    <property type="entry name" value="CSP"/>
    <property type="match status" value="2"/>
</dbReference>
<dbReference type="PROSITE" id="PS51857">
    <property type="entry name" value="CSD_2"/>
    <property type="match status" value="2"/>
</dbReference>
<dbReference type="SUPFAM" id="SSF50249">
    <property type="entry name" value="Nucleic acid-binding proteins"/>
    <property type="match status" value="2"/>
</dbReference>
<evidence type="ECO:0000259" key="1">
    <source>
        <dbReference type="PROSITE" id="PS51857"/>
    </source>
</evidence>
<dbReference type="InterPro" id="IPR011129">
    <property type="entry name" value="CSD"/>
</dbReference>
<dbReference type="PANTHER" id="PTHR46565:SF20">
    <property type="entry name" value="COLD SHOCK DOMAIN-CONTAINING PROTEIN 4"/>
    <property type="match status" value="1"/>
</dbReference>
<dbReference type="InterPro" id="IPR012340">
    <property type="entry name" value="NA-bd_OB-fold"/>
</dbReference>
<accession>A7YXU7</accession>